<sequence length="267" mass="30097">MSSPHTNPLSQAERTRKTATTKSTTSRTRLANAQSSRNLAYTQLQALRKQHRGLQWQAKHSKQWHSLLCRRLESDLVATQLASEVRDAYELSSIRAKELKQARSEEAEIRLHHDAWLLAQGKLQLQRLSPEDGGSTGPLQGWREKVEEAFTDYASITPTNFPAPPPLRAGGTHALSCPDREPSRALHAQVCTNPRKHGHASASADGNRKGRPIEACECAVRAAFRGEVSLRSERMRWSPERFPKEVRREARYVFDVLEGMYEVARQG</sequence>
<feature type="compositionally biased region" description="Polar residues" evidence="1">
    <location>
        <begin position="1"/>
        <end position="12"/>
    </location>
</feature>
<evidence type="ECO:0000313" key="5">
    <source>
        <dbReference type="Proteomes" id="UP000310066"/>
    </source>
</evidence>
<evidence type="ECO:0000313" key="2">
    <source>
        <dbReference type="EMBL" id="KAK0303090.1"/>
    </source>
</evidence>
<dbReference type="EMBL" id="JASUXU010000160">
    <property type="protein sequence ID" value="KAK0303090.1"/>
    <property type="molecule type" value="Genomic_DNA"/>
</dbReference>
<feature type="region of interest" description="Disordered" evidence="1">
    <location>
        <begin position="1"/>
        <end position="35"/>
    </location>
</feature>
<evidence type="ECO:0000313" key="3">
    <source>
        <dbReference type="EMBL" id="KAK0970687.1"/>
    </source>
</evidence>
<dbReference type="EMBL" id="JAUJLE010000184">
    <property type="protein sequence ID" value="KAK0970687.1"/>
    <property type="molecule type" value="Genomic_DNA"/>
</dbReference>
<evidence type="ECO:0000256" key="1">
    <source>
        <dbReference type="SAM" id="MobiDB-lite"/>
    </source>
</evidence>
<protein>
    <submittedName>
        <fullName evidence="4">Uncharacterized protein</fullName>
    </submittedName>
</protein>
<comment type="caution">
    <text evidence="4">The sequence shown here is derived from an EMBL/GenBank/DDBJ whole genome shotgun (WGS) entry which is preliminary data.</text>
</comment>
<reference evidence="3" key="3">
    <citation type="submission" date="2023-06" db="EMBL/GenBank/DDBJ databases">
        <title>Black Yeasts Isolated from many extreme environments.</title>
        <authorList>
            <person name="Coleine C."/>
            <person name="Stajich J.E."/>
            <person name="Selbmann L."/>
        </authorList>
    </citation>
    <scope>NUCLEOTIDE SEQUENCE</scope>
    <source>
        <strain evidence="3">CCFEE 5200</strain>
    </source>
</reference>
<accession>A0A4V5N6M6</accession>
<reference evidence="4 5" key="1">
    <citation type="submission" date="2017-03" db="EMBL/GenBank/DDBJ databases">
        <title>Genomes of endolithic fungi from Antarctica.</title>
        <authorList>
            <person name="Coleine C."/>
            <person name="Masonjones S."/>
            <person name="Stajich J.E."/>
        </authorList>
    </citation>
    <scope>NUCLEOTIDE SEQUENCE [LARGE SCALE GENOMIC DNA]</scope>
    <source>
        <strain evidence="4 5">CCFEE 5311</strain>
    </source>
</reference>
<dbReference type="Proteomes" id="UP001175353">
    <property type="component" value="Unassembled WGS sequence"/>
</dbReference>
<dbReference type="Proteomes" id="UP001168146">
    <property type="component" value="Unassembled WGS sequence"/>
</dbReference>
<name>A0A4V5N6M6_9PEZI</name>
<organism evidence="4 5">
    <name type="scientific">Friedmanniomyces endolithicus</name>
    <dbReference type="NCBI Taxonomy" id="329885"/>
    <lineage>
        <taxon>Eukaryota</taxon>
        <taxon>Fungi</taxon>
        <taxon>Dikarya</taxon>
        <taxon>Ascomycota</taxon>
        <taxon>Pezizomycotina</taxon>
        <taxon>Dothideomycetes</taxon>
        <taxon>Dothideomycetidae</taxon>
        <taxon>Mycosphaerellales</taxon>
        <taxon>Teratosphaeriaceae</taxon>
        <taxon>Friedmanniomyces</taxon>
    </lineage>
</organism>
<dbReference type="AlphaFoldDB" id="A0A4V5N6M6"/>
<feature type="compositionally biased region" description="Low complexity" evidence="1">
    <location>
        <begin position="18"/>
        <end position="29"/>
    </location>
</feature>
<keyword evidence="6" id="KW-1185">Reference proteome</keyword>
<dbReference type="EMBL" id="NAJP01000061">
    <property type="protein sequence ID" value="TKA36289.1"/>
    <property type="molecule type" value="Genomic_DNA"/>
</dbReference>
<gene>
    <name evidence="4" type="ORF">B0A54_13223</name>
    <name evidence="2" type="ORF">LTR82_017672</name>
    <name evidence="3" type="ORF">LTR91_015842</name>
</gene>
<proteinExistence type="predicted"/>
<dbReference type="Proteomes" id="UP000310066">
    <property type="component" value="Unassembled WGS sequence"/>
</dbReference>
<evidence type="ECO:0000313" key="6">
    <source>
        <dbReference type="Proteomes" id="UP001175353"/>
    </source>
</evidence>
<evidence type="ECO:0000313" key="4">
    <source>
        <dbReference type="EMBL" id="TKA36289.1"/>
    </source>
</evidence>
<reference evidence="2" key="2">
    <citation type="submission" date="2021-12" db="EMBL/GenBank/DDBJ databases">
        <title>Black yeast isolated from Biological Soil Crust.</title>
        <authorList>
            <person name="Kurbessoian T."/>
        </authorList>
    </citation>
    <scope>NUCLEOTIDE SEQUENCE</scope>
    <source>
        <strain evidence="2">CCFEE 5208</strain>
    </source>
</reference>
<dbReference type="OrthoDB" id="3846868at2759"/>